<proteinExistence type="predicted"/>
<gene>
    <name evidence="4" type="ORF">B0A66_02415</name>
</gene>
<dbReference type="PANTHER" id="PTHR30153">
    <property type="entry name" value="REPLICATIVE DNA HELICASE DNAB"/>
    <property type="match status" value="1"/>
</dbReference>
<dbReference type="SMART" id="SM00382">
    <property type="entry name" value="AAA"/>
    <property type="match status" value="1"/>
</dbReference>
<dbReference type="EMBL" id="MUGW01000005">
    <property type="protein sequence ID" value="OXA95539.1"/>
    <property type="molecule type" value="Genomic_DNA"/>
</dbReference>
<dbReference type="PANTHER" id="PTHR30153:SF2">
    <property type="entry name" value="REPLICATIVE DNA HELICASE"/>
    <property type="match status" value="1"/>
</dbReference>
<accession>A0A226HMI8</accession>
<dbReference type="GO" id="GO:0005829">
    <property type="term" value="C:cytosol"/>
    <property type="evidence" value="ECO:0007669"/>
    <property type="project" value="TreeGrafter"/>
</dbReference>
<feature type="region of interest" description="Disordered" evidence="2">
    <location>
        <begin position="304"/>
        <end position="346"/>
    </location>
</feature>
<name>A0A226HMI8_9FLAO</name>
<dbReference type="InterPro" id="IPR027417">
    <property type="entry name" value="P-loop_NTPase"/>
</dbReference>
<evidence type="ECO:0000256" key="2">
    <source>
        <dbReference type="SAM" id="MobiDB-lite"/>
    </source>
</evidence>
<dbReference type="Proteomes" id="UP000198345">
    <property type="component" value="Unassembled WGS sequence"/>
</dbReference>
<dbReference type="GO" id="GO:0003678">
    <property type="term" value="F:DNA helicase activity"/>
    <property type="evidence" value="ECO:0007669"/>
    <property type="project" value="InterPro"/>
</dbReference>
<evidence type="ECO:0000313" key="5">
    <source>
        <dbReference type="Proteomes" id="UP000198345"/>
    </source>
</evidence>
<dbReference type="InterPro" id="IPR007694">
    <property type="entry name" value="DNA_helicase_DnaB-like_C"/>
</dbReference>
<comment type="caution">
    <text evidence="4">The sequence shown here is derived from an EMBL/GenBank/DDBJ whole genome shotgun (WGS) entry which is preliminary data.</text>
</comment>
<dbReference type="PROSITE" id="PS51199">
    <property type="entry name" value="SF4_HELICASE"/>
    <property type="match status" value="1"/>
</dbReference>
<reference evidence="4 5" key="1">
    <citation type="submission" date="2016-11" db="EMBL/GenBank/DDBJ databases">
        <title>Whole genomes of Flavobacteriaceae.</title>
        <authorList>
            <person name="Stine C."/>
            <person name="Li C."/>
            <person name="Tadesse D."/>
        </authorList>
    </citation>
    <scope>NUCLEOTIDE SEQUENCE [LARGE SCALE GENOMIC DNA]</scope>
    <source>
        <strain evidence="4 5">DSM 18292</strain>
    </source>
</reference>
<protein>
    <recommendedName>
        <fullName evidence="3">SF4 helicase domain-containing protein</fullName>
    </recommendedName>
</protein>
<dbReference type="SUPFAM" id="SSF52540">
    <property type="entry name" value="P-loop containing nucleoside triphosphate hydrolases"/>
    <property type="match status" value="1"/>
</dbReference>
<evidence type="ECO:0000259" key="3">
    <source>
        <dbReference type="PROSITE" id="PS51199"/>
    </source>
</evidence>
<dbReference type="AlphaFoldDB" id="A0A226HMI8"/>
<dbReference type="InterPro" id="IPR003593">
    <property type="entry name" value="AAA+_ATPase"/>
</dbReference>
<dbReference type="RefSeq" id="WP_089048257.1">
    <property type="nucleotide sequence ID" value="NZ_FXTV01000007.1"/>
</dbReference>
<dbReference type="Gene3D" id="3.40.50.300">
    <property type="entry name" value="P-loop containing nucleotide triphosphate hydrolases"/>
    <property type="match status" value="1"/>
</dbReference>
<dbReference type="GO" id="GO:0005524">
    <property type="term" value="F:ATP binding"/>
    <property type="evidence" value="ECO:0007669"/>
    <property type="project" value="InterPro"/>
</dbReference>
<keyword evidence="5" id="KW-1185">Reference proteome</keyword>
<keyword evidence="1" id="KW-0639">Primosome</keyword>
<dbReference type="CDD" id="cd00984">
    <property type="entry name" value="DnaB_C"/>
    <property type="match status" value="1"/>
</dbReference>
<feature type="compositionally biased region" description="Acidic residues" evidence="2">
    <location>
        <begin position="336"/>
        <end position="346"/>
    </location>
</feature>
<dbReference type="OrthoDB" id="9773982at2"/>
<evidence type="ECO:0000313" key="4">
    <source>
        <dbReference type="EMBL" id="OXA95539.1"/>
    </source>
</evidence>
<feature type="compositionally biased region" description="Polar residues" evidence="2">
    <location>
        <begin position="318"/>
        <end position="335"/>
    </location>
</feature>
<organism evidence="4 5">
    <name type="scientific">Flavobacterium hercynium</name>
    <dbReference type="NCBI Taxonomy" id="387094"/>
    <lineage>
        <taxon>Bacteria</taxon>
        <taxon>Pseudomonadati</taxon>
        <taxon>Bacteroidota</taxon>
        <taxon>Flavobacteriia</taxon>
        <taxon>Flavobacteriales</taxon>
        <taxon>Flavobacteriaceae</taxon>
        <taxon>Flavobacterium</taxon>
    </lineage>
</organism>
<feature type="compositionally biased region" description="Basic and acidic residues" evidence="2">
    <location>
        <begin position="308"/>
        <end position="317"/>
    </location>
</feature>
<evidence type="ECO:0000256" key="1">
    <source>
        <dbReference type="ARBA" id="ARBA00022515"/>
    </source>
</evidence>
<dbReference type="GO" id="GO:1990077">
    <property type="term" value="C:primosome complex"/>
    <property type="evidence" value="ECO:0007669"/>
    <property type="project" value="UniProtKB-KW"/>
</dbReference>
<sequence>MENDDFLNTAGDLIKQAKKRIEEIAKLEEYSGISTGLKKLDLLTSGFQSSDLIVIAGRPSMGKSSFVLSITRNVAIEFGIPVALFSPEMSSSQIINRLICSETGLSLSKLRMGELEPHEWELLSVKTKSIETAPIYIDDSYNLTIQKLSDLARLLVSENNVRIIIIDNIHQLSSGDIGKGNFTREQEISTIVRALKSLAKELKIPIVAVAQLSRDIEYRNSHRRPILNDLRGSGTIEEIADIVSFIYRPEYYKIEEWDDDDAFPTAGQAELIVAKHRNGTLENIRFKFDQNRGKFDSLDEFSGGFDDLPSKKNKDDNPFSSKNLPSPNEAFGSNLNDDDDDSDVPF</sequence>
<dbReference type="Pfam" id="PF03796">
    <property type="entry name" value="DnaB_C"/>
    <property type="match status" value="1"/>
</dbReference>
<dbReference type="GO" id="GO:0006269">
    <property type="term" value="P:DNA replication, synthesis of primer"/>
    <property type="evidence" value="ECO:0007669"/>
    <property type="project" value="UniProtKB-KW"/>
</dbReference>
<feature type="domain" description="SF4 helicase" evidence="3">
    <location>
        <begin position="26"/>
        <end position="302"/>
    </location>
</feature>